<accession>A0A4Q1SH54</accession>
<dbReference type="AlphaFoldDB" id="A0A4Q1SH54"/>
<protein>
    <recommendedName>
        <fullName evidence="5">Lipoprotein</fullName>
    </recommendedName>
</protein>
<evidence type="ECO:0000313" key="4">
    <source>
        <dbReference type="Proteomes" id="UP000290253"/>
    </source>
</evidence>
<feature type="signal peptide" evidence="2">
    <location>
        <begin position="1"/>
        <end position="20"/>
    </location>
</feature>
<dbReference type="PROSITE" id="PS51257">
    <property type="entry name" value="PROKAR_LIPOPROTEIN"/>
    <property type="match status" value="1"/>
</dbReference>
<sequence>MASSLRKLAGVLLASMVVMGSAVLVTGCETGRTNKRTFGEVKDTTTTGKQDPALTASGDGQPPVPGSPTAAGPDGKQPYDDADARAGMGSEEGKAAPPAAQKKDTFQRQ</sequence>
<dbReference type="OrthoDB" id="122810at2"/>
<dbReference type="Proteomes" id="UP000290253">
    <property type="component" value="Unassembled WGS sequence"/>
</dbReference>
<dbReference type="EMBL" id="SDMK01000001">
    <property type="protein sequence ID" value="RXS96888.1"/>
    <property type="molecule type" value="Genomic_DNA"/>
</dbReference>
<evidence type="ECO:0000313" key="3">
    <source>
        <dbReference type="EMBL" id="RXS96888.1"/>
    </source>
</evidence>
<organism evidence="3 4">
    <name type="scientific">Silvibacterium dinghuense</name>
    <dbReference type="NCBI Taxonomy" id="1560006"/>
    <lineage>
        <taxon>Bacteria</taxon>
        <taxon>Pseudomonadati</taxon>
        <taxon>Acidobacteriota</taxon>
        <taxon>Terriglobia</taxon>
        <taxon>Terriglobales</taxon>
        <taxon>Acidobacteriaceae</taxon>
        <taxon>Silvibacterium</taxon>
    </lineage>
</organism>
<keyword evidence="2" id="KW-0732">Signal</keyword>
<comment type="caution">
    <text evidence="3">The sequence shown here is derived from an EMBL/GenBank/DDBJ whole genome shotgun (WGS) entry which is preliminary data.</text>
</comment>
<evidence type="ECO:0008006" key="5">
    <source>
        <dbReference type="Google" id="ProtNLM"/>
    </source>
</evidence>
<reference evidence="3 4" key="1">
    <citation type="journal article" date="2016" name="Int. J. Syst. Evol. Microbiol.">
        <title>Acidipila dinghuensis sp. nov., an acidobacterium isolated from forest soil.</title>
        <authorList>
            <person name="Jiang Y.W."/>
            <person name="Wang J."/>
            <person name="Chen M.H."/>
            <person name="Lv Y.Y."/>
            <person name="Qiu L.H."/>
        </authorList>
    </citation>
    <scope>NUCLEOTIDE SEQUENCE [LARGE SCALE GENOMIC DNA]</scope>
    <source>
        <strain evidence="3 4">DHOF10</strain>
    </source>
</reference>
<feature type="chain" id="PRO_5020702592" description="Lipoprotein" evidence="2">
    <location>
        <begin position="21"/>
        <end position="109"/>
    </location>
</feature>
<keyword evidence="4" id="KW-1185">Reference proteome</keyword>
<name>A0A4Q1SH54_9BACT</name>
<proteinExistence type="predicted"/>
<evidence type="ECO:0000256" key="2">
    <source>
        <dbReference type="SAM" id="SignalP"/>
    </source>
</evidence>
<gene>
    <name evidence="3" type="ORF">ESZ00_02815</name>
</gene>
<evidence type="ECO:0000256" key="1">
    <source>
        <dbReference type="SAM" id="MobiDB-lite"/>
    </source>
</evidence>
<feature type="region of interest" description="Disordered" evidence="1">
    <location>
        <begin position="28"/>
        <end position="109"/>
    </location>
</feature>
<dbReference type="RefSeq" id="WP_129206670.1">
    <property type="nucleotide sequence ID" value="NZ_BMGU01000001.1"/>
</dbReference>